<name>B6BLU7_SULGG</name>
<accession>B6BLU7</accession>
<dbReference type="EMBL" id="AFRZ01000001">
    <property type="protein sequence ID" value="EHP29481.1"/>
    <property type="molecule type" value="Genomic_DNA"/>
</dbReference>
<dbReference type="HOGENOM" id="CLU_203645_0_0_7"/>
<keyword evidence="2" id="KW-1185">Reference proteome</keyword>
<dbReference type="RefSeq" id="WP_008339124.1">
    <property type="nucleotide sequence ID" value="NZ_AFRZ01000001.1"/>
</dbReference>
<dbReference type="AlphaFoldDB" id="B6BLU7"/>
<sequence length="70" mass="8072">MGKKQKKSVELSDQKINFMIQKISYKAIRYYPTAMSLDVMVTDEDGTKLGMQNIPFAHIPKEIKKIIKPN</sequence>
<evidence type="ECO:0000313" key="2">
    <source>
        <dbReference type="Proteomes" id="UP000006431"/>
    </source>
</evidence>
<reference evidence="1 2" key="1">
    <citation type="journal article" date="2012" name="Proc. Natl. Acad. Sci. U.S.A.">
        <title>Genome and physiology of a model Epsilonproteobacterium responsible for sulfide detoxification in marine oxygen depletion zones.</title>
        <authorList>
            <person name="Grote J."/>
            <person name="Schott T."/>
            <person name="Bruckner C.G."/>
            <person name="Glockner F.O."/>
            <person name="Jost G."/>
            <person name="Teeling H."/>
            <person name="Labrenz M."/>
            <person name="Jurgens K."/>
        </authorList>
    </citation>
    <scope>NUCLEOTIDE SEQUENCE [LARGE SCALE GENOMIC DNA]</scope>
    <source>
        <strain evidence="1 2">GD1</strain>
    </source>
</reference>
<dbReference type="PATRIC" id="fig|929558.5.peg.951"/>
<accession>H1FXX4</accession>
<organism evidence="1 2">
    <name type="scientific">Sulfurimonas gotlandica (strain DSM 19862 / JCM 16533 / GD1)</name>
    <dbReference type="NCBI Taxonomy" id="929558"/>
    <lineage>
        <taxon>Bacteria</taxon>
        <taxon>Pseudomonadati</taxon>
        <taxon>Campylobacterota</taxon>
        <taxon>Epsilonproteobacteria</taxon>
        <taxon>Campylobacterales</taxon>
        <taxon>Sulfurimonadaceae</taxon>
        <taxon>Sulfurimonas</taxon>
    </lineage>
</organism>
<comment type="caution">
    <text evidence="1">The sequence shown here is derived from an EMBL/GenBank/DDBJ whole genome shotgun (WGS) entry which is preliminary data.</text>
</comment>
<dbReference type="STRING" id="929558.SMGD1_0955"/>
<proteinExistence type="predicted"/>
<dbReference type="Proteomes" id="UP000006431">
    <property type="component" value="Unassembled WGS sequence"/>
</dbReference>
<gene>
    <name evidence="1" type="ORF">SMGD1_0955</name>
</gene>
<evidence type="ECO:0000313" key="1">
    <source>
        <dbReference type="EMBL" id="EHP29481.1"/>
    </source>
</evidence>
<protein>
    <submittedName>
        <fullName evidence="1">Uncharacterized protein</fullName>
    </submittedName>
</protein>
<dbReference type="OrthoDB" id="5347067at2"/>